<dbReference type="CDD" id="cd02525">
    <property type="entry name" value="Succinoglycan_BP_ExoA"/>
    <property type="match status" value="1"/>
</dbReference>
<sequence>MGKDAVTVSYVVPVLNEERYVRATVESILAQEGVTDPEIFLVRGASTDGTNAIIDELAARHPEITVIENPRNGISIAMNLGFEAATRDVVVRVDAHSVLPPSYTRIMVAALHESGAINAGGRMKAEGLTPFQRAVAWAYNSRAGLGGGIYHVGGEPGPAESAYLGVFRRNAVLKVGGFDESLSRGEDWELNQRLRADGGEVWFVPEIEVVYRPRSTVRTLSRQFLASGRWRGELMRRMPGRVSLRYLVPPVFVLGLAAALIAAVVSPALSGAARVVALVIAIAPVSAYALWVAAAALAPGDLDRSARLRLFAVIPLTQVSWGAGCLLGLVSPRRGLSGFHGR</sequence>
<keyword evidence="4" id="KW-1185">Reference proteome</keyword>
<dbReference type="Gene3D" id="3.90.550.10">
    <property type="entry name" value="Spore Coat Polysaccharide Biosynthesis Protein SpsA, Chain A"/>
    <property type="match status" value="1"/>
</dbReference>
<dbReference type="GO" id="GO:0016757">
    <property type="term" value="F:glycosyltransferase activity"/>
    <property type="evidence" value="ECO:0007669"/>
    <property type="project" value="UniProtKB-KW"/>
</dbReference>
<name>A0ABT8GG83_9MICO</name>
<keyword evidence="3" id="KW-0808">Transferase</keyword>
<proteinExistence type="predicted"/>
<dbReference type="Pfam" id="PF00535">
    <property type="entry name" value="Glycos_transf_2"/>
    <property type="match status" value="1"/>
</dbReference>
<dbReference type="InterPro" id="IPR050834">
    <property type="entry name" value="Glycosyltransf_2"/>
</dbReference>
<keyword evidence="1" id="KW-1133">Transmembrane helix</keyword>
<evidence type="ECO:0000313" key="4">
    <source>
        <dbReference type="Proteomes" id="UP001172708"/>
    </source>
</evidence>
<dbReference type="PANTHER" id="PTHR43685:SF2">
    <property type="entry name" value="GLYCOSYLTRANSFERASE 2-LIKE DOMAIN-CONTAINING PROTEIN"/>
    <property type="match status" value="1"/>
</dbReference>
<dbReference type="InterPro" id="IPR029044">
    <property type="entry name" value="Nucleotide-diphossugar_trans"/>
</dbReference>
<protein>
    <submittedName>
        <fullName evidence="3">Glycosyltransferase family 2 protein</fullName>
        <ecNumber evidence="3">2.4.-.-</ecNumber>
    </submittedName>
</protein>
<feature type="transmembrane region" description="Helical" evidence="1">
    <location>
        <begin position="275"/>
        <end position="298"/>
    </location>
</feature>
<evidence type="ECO:0000313" key="3">
    <source>
        <dbReference type="EMBL" id="MDN4480447.1"/>
    </source>
</evidence>
<organism evidence="3 4">
    <name type="scientific">Demequina muriae</name>
    <dbReference type="NCBI Taxonomy" id="3051664"/>
    <lineage>
        <taxon>Bacteria</taxon>
        <taxon>Bacillati</taxon>
        <taxon>Actinomycetota</taxon>
        <taxon>Actinomycetes</taxon>
        <taxon>Micrococcales</taxon>
        <taxon>Demequinaceae</taxon>
        <taxon>Demequina</taxon>
    </lineage>
</organism>
<accession>A0ABT8GG83</accession>
<feature type="transmembrane region" description="Helical" evidence="1">
    <location>
        <begin position="246"/>
        <end position="269"/>
    </location>
</feature>
<keyword evidence="3" id="KW-0328">Glycosyltransferase</keyword>
<comment type="caution">
    <text evidence="3">The sequence shown here is derived from an EMBL/GenBank/DDBJ whole genome shotgun (WGS) entry which is preliminary data.</text>
</comment>
<feature type="transmembrane region" description="Helical" evidence="1">
    <location>
        <begin position="310"/>
        <end position="330"/>
    </location>
</feature>
<evidence type="ECO:0000256" key="1">
    <source>
        <dbReference type="SAM" id="Phobius"/>
    </source>
</evidence>
<dbReference type="EC" id="2.4.-.-" evidence="3"/>
<reference evidence="3" key="1">
    <citation type="submission" date="2023-06" db="EMBL/GenBank/DDBJ databases">
        <title>Egi l300058.</title>
        <authorList>
            <person name="Gao L."/>
            <person name="Fang B.-Z."/>
            <person name="Li W.-J."/>
        </authorList>
    </citation>
    <scope>NUCLEOTIDE SEQUENCE</scope>
    <source>
        <strain evidence="3">EGI L300058</strain>
    </source>
</reference>
<feature type="domain" description="Glycosyltransferase 2-like" evidence="2">
    <location>
        <begin position="9"/>
        <end position="169"/>
    </location>
</feature>
<dbReference type="PANTHER" id="PTHR43685">
    <property type="entry name" value="GLYCOSYLTRANSFERASE"/>
    <property type="match status" value="1"/>
</dbReference>
<dbReference type="SUPFAM" id="SSF53448">
    <property type="entry name" value="Nucleotide-diphospho-sugar transferases"/>
    <property type="match status" value="1"/>
</dbReference>
<dbReference type="Proteomes" id="UP001172708">
    <property type="component" value="Unassembled WGS sequence"/>
</dbReference>
<keyword evidence="1" id="KW-0812">Transmembrane</keyword>
<dbReference type="RefSeq" id="WP_301141841.1">
    <property type="nucleotide sequence ID" value="NZ_JAUHQA010000001.1"/>
</dbReference>
<dbReference type="InterPro" id="IPR001173">
    <property type="entry name" value="Glyco_trans_2-like"/>
</dbReference>
<dbReference type="EMBL" id="JAUHQA010000001">
    <property type="protein sequence ID" value="MDN4480447.1"/>
    <property type="molecule type" value="Genomic_DNA"/>
</dbReference>
<evidence type="ECO:0000259" key="2">
    <source>
        <dbReference type="Pfam" id="PF00535"/>
    </source>
</evidence>
<keyword evidence="1" id="KW-0472">Membrane</keyword>
<gene>
    <name evidence="3" type="ORF">QQX02_05870</name>
</gene>